<name>A0A2N5ZAW0_MUIH1</name>
<evidence type="ECO:0000313" key="5">
    <source>
        <dbReference type="Proteomes" id="UP000234857"/>
    </source>
</evidence>
<reference evidence="4 5" key="1">
    <citation type="submission" date="2017-11" db="EMBL/GenBank/DDBJ databases">
        <title>Genome-resolved metagenomics identifies genetic mobility, metabolic interactions, and unexpected diversity in perchlorate-reducing communities.</title>
        <authorList>
            <person name="Barnum T.P."/>
            <person name="Figueroa I.A."/>
            <person name="Carlstrom C.I."/>
            <person name="Lucas L.N."/>
            <person name="Engelbrektson A.L."/>
            <person name="Coates J.D."/>
        </authorList>
    </citation>
    <scope>NUCLEOTIDE SEQUENCE [LARGE SCALE GENOMIC DNA]</scope>
    <source>
        <strain evidence="4">BM706</strain>
    </source>
</reference>
<dbReference type="InterPro" id="IPR036513">
    <property type="entry name" value="STAS_dom_sf"/>
</dbReference>
<dbReference type="PANTHER" id="PTHR33495:SF2">
    <property type="entry name" value="ANTI-SIGMA FACTOR ANTAGONIST TM_1081-RELATED"/>
    <property type="match status" value="1"/>
</dbReference>
<dbReference type="InterPro" id="IPR003658">
    <property type="entry name" value="Anti-sigma_ant"/>
</dbReference>
<comment type="caution">
    <text evidence="4">The sequence shown here is derived from an EMBL/GenBank/DDBJ whole genome shotgun (WGS) entry which is preliminary data.</text>
</comment>
<dbReference type="InterPro" id="IPR002645">
    <property type="entry name" value="STAS_dom"/>
</dbReference>
<feature type="domain" description="STAS" evidence="3">
    <location>
        <begin position="1"/>
        <end position="112"/>
    </location>
</feature>
<organism evidence="4 5">
    <name type="scientific">Muiribacterium halophilum</name>
    <dbReference type="NCBI Taxonomy" id="2053465"/>
    <lineage>
        <taxon>Bacteria</taxon>
        <taxon>Candidatus Muiribacteriota</taxon>
        <taxon>Candidatus Muiribacteriia</taxon>
        <taxon>Candidatus Muiribacteriales</taxon>
        <taxon>Candidatus Muiribacteriaceae</taxon>
        <taxon>Candidatus Muiribacterium</taxon>
    </lineage>
</organism>
<dbReference type="SUPFAM" id="SSF52091">
    <property type="entry name" value="SpoIIaa-like"/>
    <property type="match status" value="1"/>
</dbReference>
<dbReference type="CDD" id="cd07043">
    <property type="entry name" value="STAS_anti-anti-sigma_factors"/>
    <property type="match status" value="1"/>
</dbReference>
<dbReference type="EMBL" id="PKTG01000129">
    <property type="protein sequence ID" value="PLX15800.1"/>
    <property type="molecule type" value="Genomic_DNA"/>
</dbReference>
<dbReference type="AlphaFoldDB" id="A0A2N5ZAW0"/>
<protein>
    <recommendedName>
        <fullName evidence="2">Anti-sigma factor antagonist</fullName>
    </recommendedName>
</protein>
<dbReference type="PANTHER" id="PTHR33495">
    <property type="entry name" value="ANTI-SIGMA FACTOR ANTAGONIST TM_1081-RELATED-RELATED"/>
    <property type="match status" value="1"/>
</dbReference>
<dbReference type="PROSITE" id="PS50801">
    <property type="entry name" value="STAS"/>
    <property type="match status" value="1"/>
</dbReference>
<accession>A0A2N5ZAW0</accession>
<proteinExistence type="inferred from homology"/>
<evidence type="ECO:0000259" key="3">
    <source>
        <dbReference type="PROSITE" id="PS50801"/>
    </source>
</evidence>
<evidence type="ECO:0000256" key="2">
    <source>
        <dbReference type="RuleBase" id="RU003749"/>
    </source>
</evidence>
<evidence type="ECO:0000256" key="1">
    <source>
        <dbReference type="ARBA" id="ARBA00009013"/>
    </source>
</evidence>
<dbReference type="Gene3D" id="3.30.750.24">
    <property type="entry name" value="STAS domain"/>
    <property type="match status" value="1"/>
</dbReference>
<comment type="similarity">
    <text evidence="1 2">Belongs to the anti-sigma-factor antagonist family.</text>
</comment>
<dbReference type="NCBIfam" id="TIGR00377">
    <property type="entry name" value="ant_ant_sig"/>
    <property type="match status" value="1"/>
</dbReference>
<dbReference type="Pfam" id="PF01740">
    <property type="entry name" value="STAS"/>
    <property type="match status" value="1"/>
</dbReference>
<dbReference type="Proteomes" id="UP000234857">
    <property type="component" value="Unassembled WGS sequence"/>
</dbReference>
<sequence length="112" mass="12912">MKYAIKYYNEICIIELAGKVDFIASQFLDKVIRDKVLNGNNNVIIDFSEIEYIGSSGLSVLINHLINCRENNGDLKLFKVNENILSMIKNIRLNDVFEIYNDLQKCQEAFSD</sequence>
<gene>
    <name evidence="4" type="ORF">C0601_11980</name>
</gene>
<dbReference type="GO" id="GO:0043856">
    <property type="term" value="F:anti-sigma factor antagonist activity"/>
    <property type="evidence" value="ECO:0007669"/>
    <property type="project" value="InterPro"/>
</dbReference>
<evidence type="ECO:0000313" key="4">
    <source>
        <dbReference type="EMBL" id="PLX15800.1"/>
    </source>
</evidence>